<gene>
    <name evidence="2" type="ORF">E2562_013551</name>
</gene>
<accession>A0A6G1D3I8</accession>
<dbReference type="InterPro" id="IPR025398">
    <property type="entry name" value="DUF4371"/>
</dbReference>
<dbReference type="OrthoDB" id="691277at2759"/>
<keyword evidence="3" id="KW-1185">Reference proteome</keyword>
<dbReference type="PANTHER" id="PTHR45749:SF34">
    <property type="entry name" value="ZINC FINGER MYM-TYPE PROTEIN 1-LIKE"/>
    <property type="match status" value="1"/>
</dbReference>
<dbReference type="Proteomes" id="UP000479710">
    <property type="component" value="Unassembled WGS sequence"/>
</dbReference>
<dbReference type="Pfam" id="PF14291">
    <property type="entry name" value="DUF4371"/>
    <property type="match status" value="1"/>
</dbReference>
<feature type="domain" description="DUF4371" evidence="1">
    <location>
        <begin position="1"/>
        <end position="65"/>
    </location>
</feature>
<protein>
    <recommendedName>
        <fullName evidence="1">DUF4371 domain-containing protein</fullName>
    </recommendedName>
</protein>
<evidence type="ECO:0000259" key="1">
    <source>
        <dbReference type="Pfam" id="PF14291"/>
    </source>
</evidence>
<evidence type="ECO:0000313" key="2">
    <source>
        <dbReference type="EMBL" id="KAF0906971.1"/>
    </source>
</evidence>
<organism evidence="2 3">
    <name type="scientific">Oryza meyeriana var. granulata</name>
    <dbReference type="NCBI Taxonomy" id="110450"/>
    <lineage>
        <taxon>Eukaryota</taxon>
        <taxon>Viridiplantae</taxon>
        <taxon>Streptophyta</taxon>
        <taxon>Embryophyta</taxon>
        <taxon>Tracheophyta</taxon>
        <taxon>Spermatophyta</taxon>
        <taxon>Magnoliopsida</taxon>
        <taxon>Liliopsida</taxon>
        <taxon>Poales</taxon>
        <taxon>Poaceae</taxon>
        <taxon>BOP clade</taxon>
        <taxon>Oryzoideae</taxon>
        <taxon>Oryzeae</taxon>
        <taxon>Oryzinae</taxon>
        <taxon>Oryza</taxon>
        <taxon>Oryza meyeriana</taxon>
    </lineage>
</organism>
<evidence type="ECO:0000313" key="3">
    <source>
        <dbReference type="Proteomes" id="UP000479710"/>
    </source>
</evidence>
<proteinExistence type="predicted"/>
<name>A0A6G1D3I8_9ORYZ</name>
<dbReference type="EMBL" id="SPHZ02000007">
    <property type="protein sequence ID" value="KAF0906971.1"/>
    <property type="molecule type" value="Genomic_DNA"/>
</dbReference>
<reference evidence="2 3" key="1">
    <citation type="submission" date="2019-11" db="EMBL/GenBank/DDBJ databases">
        <title>Whole genome sequence of Oryza granulata.</title>
        <authorList>
            <person name="Li W."/>
        </authorList>
    </citation>
    <scope>NUCLEOTIDE SEQUENCE [LARGE SCALE GENOMIC DNA]</scope>
    <source>
        <strain evidence="3">cv. Menghai</strain>
        <tissue evidence="2">Leaf</tissue>
    </source>
</reference>
<sequence length="78" mass="8722">MAVVFRYVDSCGIVKESFVGLVHVKDTTAANLKSCIDSQFARFKLNLKQLRGQGYDVASNMRGHYLIKGLGFMMSFVL</sequence>
<comment type="caution">
    <text evidence="2">The sequence shown here is derived from an EMBL/GenBank/DDBJ whole genome shotgun (WGS) entry which is preliminary data.</text>
</comment>
<dbReference type="PANTHER" id="PTHR45749">
    <property type="match status" value="1"/>
</dbReference>
<dbReference type="AlphaFoldDB" id="A0A6G1D3I8"/>